<evidence type="ECO:0000256" key="1">
    <source>
        <dbReference type="SAM" id="MobiDB-lite"/>
    </source>
</evidence>
<keyword evidence="3" id="KW-1185">Reference proteome</keyword>
<protein>
    <submittedName>
        <fullName evidence="2">Uncharacterized protein</fullName>
    </submittedName>
</protein>
<evidence type="ECO:0000313" key="3">
    <source>
        <dbReference type="Proteomes" id="UP001630127"/>
    </source>
</evidence>
<reference evidence="2 3" key="1">
    <citation type="submission" date="2024-11" db="EMBL/GenBank/DDBJ databases">
        <title>A near-complete genome assembly of Cinchona calisaya.</title>
        <authorList>
            <person name="Lian D.C."/>
            <person name="Zhao X.W."/>
            <person name="Wei L."/>
        </authorList>
    </citation>
    <scope>NUCLEOTIDE SEQUENCE [LARGE SCALE GENOMIC DNA]</scope>
    <source>
        <tissue evidence="2">Nenye</tissue>
    </source>
</reference>
<feature type="region of interest" description="Disordered" evidence="1">
    <location>
        <begin position="111"/>
        <end position="139"/>
    </location>
</feature>
<gene>
    <name evidence="2" type="ORF">ACH5RR_000707</name>
</gene>
<name>A0ABD3B1N6_9GENT</name>
<accession>A0ABD3B1N6</accession>
<evidence type="ECO:0000313" key="2">
    <source>
        <dbReference type="EMBL" id="KAL3537341.1"/>
    </source>
</evidence>
<dbReference type="EMBL" id="JBJUIK010000001">
    <property type="protein sequence ID" value="KAL3537341.1"/>
    <property type="molecule type" value="Genomic_DNA"/>
</dbReference>
<comment type="caution">
    <text evidence="2">The sequence shown here is derived from an EMBL/GenBank/DDBJ whole genome shotgun (WGS) entry which is preliminary data.</text>
</comment>
<dbReference type="AlphaFoldDB" id="A0ABD3B1N6"/>
<feature type="compositionally biased region" description="Basic and acidic residues" evidence="1">
    <location>
        <begin position="119"/>
        <end position="139"/>
    </location>
</feature>
<organism evidence="2 3">
    <name type="scientific">Cinchona calisaya</name>
    <dbReference type="NCBI Taxonomy" id="153742"/>
    <lineage>
        <taxon>Eukaryota</taxon>
        <taxon>Viridiplantae</taxon>
        <taxon>Streptophyta</taxon>
        <taxon>Embryophyta</taxon>
        <taxon>Tracheophyta</taxon>
        <taxon>Spermatophyta</taxon>
        <taxon>Magnoliopsida</taxon>
        <taxon>eudicotyledons</taxon>
        <taxon>Gunneridae</taxon>
        <taxon>Pentapetalae</taxon>
        <taxon>asterids</taxon>
        <taxon>lamiids</taxon>
        <taxon>Gentianales</taxon>
        <taxon>Rubiaceae</taxon>
        <taxon>Cinchonoideae</taxon>
        <taxon>Cinchoneae</taxon>
        <taxon>Cinchona</taxon>
    </lineage>
</organism>
<sequence length="139" mass="15177">MSLIGPVKMINEESMIETSEQEGKNSDDCLANGGTRIAVATARDIQLVRLGIALVAFNENDQVQRMWGMPEGTGSSAEQENAEAHLVLNKSQATPSDVLAVLSKFQIPMKRKVVPKNNSSKDAKDEKLSNEIKMAQPHE</sequence>
<dbReference type="Proteomes" id="UP001630127">
    <property type="component" value="Unassembled WGS sequence"/>
</dbReference>
<proteinExistence type="predicted"/>